<evidence type="ECO:0000256" key="1">
    <source>
        <dbReference type="ARBA" id="ARBA00022723"/>
    </source>
</evidence>
<feature type="domain" description="PHD-type" evidence="7">
    <location>
        <begin position="54"/>
        <end position="105"/>
    </location>
</feature>
<dbReference type="Proteomes" id="UP001432027">
    <property type="component" value="Unassembled WGS sequence"/>
</dbReference>
<dbReference type="InterPro" id="IPR001965">
    <property type="entry name" value="Znf_PHD"/>
</dbReference>
<feature type="non-terminal residue" evidence="8">
    <location>
        <position position="1"/>
    </location>
</feature>
<dbReference type="InterPro" id="IPR019787">
    <property type="entry name" value="Znf_PHD-finger"/>
</dbReference>
<keyword evidence="1" id="KW-0479">Metal-binding</keyword>
<keyword evidence="4" id="KW-0156">Chromatin regulator</keyword>
<dbReference type="GO" id="GO:0008270">
    <property type="term" value="F:zinc ion binding"/>
    <property type="evidence" value="ECO:0007669"/>
    <property type="project" value="UniProtKB-KW"/>
</dbReference>
<keyword evidence="3" id="KW-0862">Zinc</keyword>
<proteinExistence type="predicted"/>
<keyword evidence="9" id="KW-1185">Reference proteome</keyword>
<comment type="caution">
    <text evidence="8">The sequence shown here is derived from an EMBL/GenBank/DDBJ whole genome shotgun (WGS) entry which is preliminary data.</text>
</comment>
<evidence type="ECO:0000259" key="7">
    <source>
        <dbReference type="PROSITE" id="PS50016"/>
    </source>
</evidence>
<evidence type="ECO:0000313" key="9">
    <source>
        <dbReference type="Proteomes" id="UP001432027"/>
    </source>
</evidence>
<feature type="non-terminal residue" evidence="8">
    <location>
        <position position="134"/>
    </location>
</feature>
<reference evidence="8" key="1">
    <citation type="submission" date="2023-10" db="EMBL/GenBank/DDBJ databases">
        <title>Genome assembly of Pristionchus species.</title>
        <authorList>
            <person name="Yoshida K."/>
            <person name="Sommer R.J."/>
        </authorList>
    </citation>
    <scope>NUCLEOTIDE SEQUENCE</scope>
    <source>
        <strain evidence="8">RS0144</strain>
    </source>
</reference>
<evidence type="ECO:0000313" key="8">
    <source>
        <dbReference type="EMBL" id="GMS97861.1"/>
    </source>
</evidence>
<keyword evidence="2 5" id="KW-0863">Zinc-finger</keyword>
<evidence type="ECO:0000256" key="2">
    <source>
        <dbReference type="ARBA" id="ARBA00022771"/>
    </source>
</evidence>
<dbReference type="Pfam" id="PF00628">
    <property type="entry name" value="PHD"/>
    <property type="match status" value="1"/>
</dbReference>
<feature type="region of interest" description="Disordered" evidence="6">
    <location>
        <begin position="1"/>
        <end position="22"/>
    </location>
</feature>
<dbReference type="PANTHER" id="PTHR46462">
    <property type="entry name" value="UPSET, ISOFORM A"/>
    <property type="match status" value="1"/>
</dbReference>
<dbReference type="SMART" id="SM00249">
    <property type="entry name" value="PHD"/>
    <property type="match status" value="1"/>
</dbReference>
<dbReference type="GO" id="GO:0070210">
    <property type="term" value="C:Rpd3L-Expanded complex"/>
    <property type="evidence" value="ECO:0007669"/>
    <property type="project" value="TreeGrafter"/>
</dbReference>
<gene>
    <name evidence="8" type="ORF">PENTCL1PPCAC_20036</name>
</gene>
<accession>A0AAV5TTY8</accession>
<dbReference type="GO" id="GO:0006325">
    <property type="term" value="P:chromatin organization"/>
    <property type="evidence" value="ECO:0007669"/>
    <property type="project" value="UniProtKB-KW"/>
</dbReference>
<dbReference type="EMBL" id="BTSX01000004">
    <property type="protein sequence ID" value="GMS97861.1"/>
    <property type="molecule type" value="Genomic_DNA"/>
</dbReference>
<evidence type="ECO:0000256" key="6">
    <source>
        <dbReference type="SAM" id="MobiDB-lite"/>
    </source>
</evidence>
<dbReference type="PROSITE" id="PS50016">
    <property type="entry name" value="ZF_PHD_2"/>
    <property type="match status" value="1"/>
</dbReference>
<organism evidence="8 9">
    <name type="scientific">Pristionchus entomophagus</name>
    <dbReference type="NCBI Taxonomy" id="358040"/>
    <lineage>
        <taxon>Eukaryota</taxon>
        <taxon>Metazoa</taxon>
        <taxon>Ecdysozoa</taxon>
        <taxon>Nematoda</taxon>
        <taxon>Chromadorea</taxon>
        <taxon>Rhabditida</taxon>
        <taxon>Rhabditina</taxon>
        <taxon>Diplogasteromorpha</taxon>
        <taxon>Diplogasteroidea</taxon>
        <taxon>Neodiplogasteridae</taxon>
        <taxon>Pristionchus</taxon>
    </lineage>
</organism>
<dbReference type="InterPro" id="IPR013083">
    <property type="entry name" value="Znf_RING/FYVE/PHD"/>
</dbReference>
<dbReference type="Gene3D" id="3.30.40.10">
    <property type="entry name" value="Zinc/RING finger domain, C3HC4 (zinc finger)"/>
    <property type="match status" value="1"/>
</dbReference>
<dbReference type="PANTHER" id="PTHR46462:SF3">
    <property type="entry name" value="UPSET, ISOFORM A"/>
    <property type="match status" value="1"/>
</dbReference>
<evidence type="ECO:0000256" key="4">
    <source>
        <dbReference type="ARBA" id="ARBA00022853"/>
    </source>
</evidence>
<evidence type="ECO:0000256" key="3">
    <source>
        <dbReference type="ARBA" id="ARBA00022833"/>
    </source>
</evidence>
<dbReference type="GO" id="GO:0034967">
    <property type="term" value="C:Set3 complex"/>
    <property type="evidence" value="ECO:0007669"/>
    <property type="project" value="TreeGrafter"/>
</dbReference>
<dbReference type="GO" id="GO:0006355">
    <property type="term" value="P:regulation of DNA-templated transcription"/>
    <property type="evidence" value="ECO:0007669"/>
    <property type="project" value="TreeGrafter"/>
</dbReference>
<feature type="compositionally biased region" description="Acidic residues" evidence="6">
    <location>
        <begin position="1"/>
        <end position="10"/>
    </location>
</feature>
<protein>
    <recommendedName>
        <fullName evidence="7">PHD-type domain-containing protein</fullName>
    </recommendedName>
</protein>
<sequence length="134" mass="15562">KALETDPIDDPYDKDLQPPAHGIQLSPIRRKCRKLRRVVVESASDEDSDEKEWLIVCICGQTEEDGEEIVQCDKCLVRWEHVDCIFPRTKEAPTGDYICHVCQPRPTELTPEQARAYQKRVKKLKEKAKELEEE</sequence>
<dbReference type="InterPro" id="IPR011011">
    <property type="entry name" value="Znf_FYVE_PHD"/>
</dbReference>
<dbReference type="SUPFAM" id="SSF57903">
    <property type="entry name" value="FYVE/PHD zinc finger"/>
    <property type="match status" value="1"/>
</dbReference>
<dbReference type="AlphaFoldDB" id="A0AAV5TTY8"/>
<evidence type="ECO:0000256" key="5">
    <source>
        <dbReference type="PROSITE-ProRule" id="PRU00146"/>
    </source>
</evidence>
<name>A0AAV5TTY8_9BILA</name>